<evidence type="ECO:0000313" key="2">
    <source>
        <dbReference type="Proteomes" id="UP001319921"/>
    </source>
</evidence>
<name>A0AAQ4CTY7_9CREN</name>
<keyword evidence="2" id="KW-1185">Reference proteome</keyword>
<gene>
    <name evidence="1" type="ORF">SACC_22850</name>
</gene>
<proteinExistence type="predicted"/>
<dbReference type="Proteomes" id="UP001319921">
    <property type="component" value="Chromosome"/>
</dbReference>
<protein>
    <submittedName>
        <fullName evidence="1">Uncharacterized protein</fullName>
    </submittedName>
</protein>
<reference evidence="1 2" key="1">
    <citation type="journal article" date="2022" name="Microbiol. Resour. Announc.">
        <title>Complete Genome Sequence of the Hyperthermophilic and Acidophilic Archaeon Saccharolobus caldissimus Strain HS-3T.</title>
        <authorList>
            <person name="Sakai H.D."/>
            <person name="Kurosawa N."/>
        </authorList>
    </citation>
    <scope>NUCLEOTIDE SEQUENCE [LARGE SCALE GENOMIC DNA]</scope>
    <source>
        <strain evidence="1 2">JCM32116</strain>
    </source>
</reference>
<accession>A0AAQ4CTY7</accession>
<dbReference type="AlphaFoldDB" id="A0AAQ4CTY7"/>
<dbReference type="EMBL" id="AP025226">
    <property type="protein sequence ID" value="BDB99268.1"/>
    <property type="molecule type" value="Genomic_DNA"/>
</dbReference>
<organism evidence="1 2">
    <name type="scientific">Saccharolobus caldissimus</name>
    <dbReference type="NCBI Taxonomy" id="1702097"/>
    <lineage>
        <taxon>Archaea</taxon>
        <taxon>Thermoproteota</taxon>
        <taxon>Thermoprotei</taxon>
        <taxon>Sulfolobales</taxon>
        <taxon>Sulfolobaceae</taxon>
        <taxon>Saccharolobus</taxon>
    </lineage>
</organism>
<dbReference type="KEGG" id="scas:SACC_22850"/>
<sequence length="41" mass="4606">MMEFIKALSYSSNKGGPIIILLNQMLINIKISINILDKTLL</sequence>
<evidence type="ECO:0000313" key="1">
    <source>
        <dbReference type="EMBL" id="BDB99268.1"/>
    </source>
</evidence>